<evidence type="ECO:0000313" key="1">
    <source>
        <dbReference type="EMBL" id="GAI32011.1"/>
    </source>
</evidence>
<proteinExistence type="predicted"/>
<dbReference type="InterPro" id="IPR009003">
    <property type="entry name" value="Peptidase_S1_PA"/>
</dbReference>
<comment type="caution">
    <text evidence="1">The sequence shown here is derived from an EMBL/GenBank/DDBJ whole genome shotgun (WGS) entry which is preliminary data.</text>
</comment>
<gene>
    <name evidence="1" type="ORF">S06H3_28994</name>
</gene>
<dbReference type="InterPro" id="IPR043504">
    <property type="entry name" value="Peptidase_S1_PA_chymotrypsin"/>
</dbReference>
<evidence type="ECO:0008006" key="2">
    <source>
        <dbReference type="Google" id="ProtNLM"/>
    </source>
</evidence>
<protein>
    <recommendedName>
        <fullName evidence="2">Peptidase S1 domain-containing protein</fullName>
    </recommendedName>
</protein>
<reference evidence="1" key="1">
    <citation type="journal article" date="2014" name="Front. Microbiol.">
        <title>High frequency of phylogenetically diverse reductive dehalogenase-homologous genes in deep subseafloor sedimentary metagenomes.</title>
        <authorList>
            <person name="Kawai M."/>
            <person name="Futagami T."/>
            <person name="Toyoda A."/>
            <person name="Takaki Y."/>
            <person name="Nishi S."/>
            <person name="Hori S."/>
            <person name="Arai W."/>
            <person name="Tsubouchi T."/>
            <person name="Morono Y."/>
            <person name="Uchiyama I."/>
            <person name="Ito T."/>
            <person name="Fujiyama A."/>
            <person name="Inagaki F."/>
            <person name="Takami H."/>
        </authorList>
    </citation>
    <scope>NUCLEOTIDE SEQUENCE</scope>
    <source>
        <strain evidence="1">Expedition CK06-06</strain>
    </source>
</reference>
<dbReference type="SUPFAM" id="SSF50494">
    <property type="entry name" value="Trypsin-like serine proteases"/>
    <property type="match status" value="1"/>
</dbReference>
<accession>X1NP90</accession>
<sequence length="151" mass="16515">MQWDIGTTEVGSSGAPLFDQDHRVIGILSGGDASCGNSVNDYFLRLTNAWDDYSSSVEQLKFWLDPENSGETFVNQRDPYSATGINNHSDIVVYSNPGNGLVSFIPNGFAFGTIRVQVYHPAGYVLQDLDLEFTGGRIDLDLTGMIKGMLI</sequence>
<dbReference type="Gene3D" id="2.40.10.10">
    <property type="entry name" value="Trypsin-like serine proteases"/>
    <property type="match status" value="1"/>
</dbReference>
<organism evidence="1">
    <name type="scientific">marine sediment metagenome</name>
    <dbReference type="NCBI Taxonomy" id="412755"/>
    <lineage>
        <taxon>unclassified sequences</taxon>
        <taxon>metagenomes</taxon>
        <taxon>ecological metagenomes</taxon>
    </lineage>
</organism>
<dbReference type="EMBL" id="BARV01016959">
    <property type="protein sequence ID" value="GAI32011.1"/>
    <property type="molecule type" value="Genomic_DNA"/>
</dbReference>
<dbReference type="AlphaFoldDB" id="X1NP90"/>
<name>X1NP90_9ZZZZ</name>